<feature type="transmembrane region" description="Helical" evidence="7">
    <location>
        <begin position="48"/>
        <end position="68"/>
    </location>
</feature>
<feature type="transmembrane region" description="Helical" evidence="7">
    <location>
        <begin position="286"/>
        <end position="310"/>
    </location>
</feature>
<evidence type="ECO:0000256" key="2">
    <source>
        <dbReference type="ARBA" id="ARBA00006464"/>
    </source>
</evidence>
<evidence type="ECO:0000256" key="3">
    <source>
        <dbReference type="ARBA" id="ARBA00022679"/>
    </source>
</evidence>
<keyword evidence="3 9" id="KW-0808">Transferase</keyword>
<dbReference type="PANTHER" id="PTHR30576">
    <property type="entry name" value="COLANIC BIOSYNTHESIS UDP-GLUCOSE LIPID CARRIER TRANSFERASE"/>
    <property type="match status" value="1"/>
</dbReference>
<dbReference type="AlphaFoldDB" id="A0A1I2A9S7"/>
<dbReference type="GO" id="GO:0016020">
    <property type="term" value="C:membrane"/>
    <property type="evidence" value="ECO:0007669"/>
    <property type="project" value="UniProtKB-SubCell"/>
</dbReference>
<feature type="transmembrane region" description="Helical" evidence="7">
    <location>
        <begin position="80"/>
        <end position="102"/>
    </location>
</feature>
<evidence type="ECO:0000259" key="8">
    <source>
        <dbReference type="Pfam" id="PF02397"/>
    </source>
</evidence>
<feature type="transmembrane region" description="Helical" evidence="7">
    <location>
        <begin position="7"/>
        <end position="28"/>
    </location>
</feature>
<feature type="transmembrane region" description="Helical" evidence="7">
    <location>
        <begin position="114"/>
        <end position="134"/>
    </location>
</feature>
<dbReference type="Proteomes" id="UP000198964">
    <property type="component" value="Unassembled WGS sequence"/>
</dbReference>
<dbReference type="Pfam" id="PF02397">
    <property type="entry name" value="Bac_transf"/>
    <property type="match status" value="1"/>
</dbReference>
<comment type="subcellular location">
    <subcellularLocation>
        <location evidence="1">Membrane</location>
        <topology evidence="1">Multi-pass membrane protein</topology>
    </subcellularLocation>
</comment>
<reference evidence="9 10" key="1">
    <citation type="submission" date="2016-10" db="EMBL/GenBank/DDBJ databases">
        <authorList>
            <person name="de Groot N.N."/>
        </authorList>
    </citation>
    <scope>NUCLEOTIDE SEQUENCE [LARGE SCALE GENOMIC DNA]</scope>
    <source>
        <strain evidence="9 10">CGMCC 1.9156</strain>
    </source>
</reference>
<evidence type="ECO:0000313" key="10">
    <source>
        <dbReference type="Proteomes" id="UP000198964"/>
    </source>
</evidence>
<keyword evidence="5 7" id="KW-1133">Transmembrane helix</keyword>
<evidence type="ECO:0000256" key="7">
    <source>
        <dbReference type="SAM" id="Phobius"/>
    </source>
</evidence>
<keyword evidence="4 7" id="KW-0812">Transmembrane</keyword>
<keyword evidence="6 7" id="KW-0472">Membrane</keyword>
<dbReference type="EMBL" id="FONW01000001">
    <property type="protein sequence ID" value="SFE40596.1"/>
    <property type="molecule type" value="Genomic_DNA"/>
</dbReference>
<organism evidence="9 10">
    <name type="scientific">Sunxiuqinia elliptica</name>
    <dbReference type="NCBI Taxonomy" id="655355"/>
    <lineage>
        <taxon>Bacteria</taxon>
        <taxon>Pseudomonadati</taxon>
        <taxon>Bacteroidota</taxon>
        <taxon>Bacteroidia</taxon>
        <taxon>Marinilabiliales</taxon>
        <taxon>Prolixibacteraceae</taxon>
        <taxon>Sunxiuqinia</taxon>
    </lineage>
</organism>
<keyword evidence="10" id="KW-1185">Reference proteome</keyword>
<sequence length="471" mass="55101">MNKRVQVAKYLFFDLLAAAASWVLFYSYRKLYIEPQHFGTEVPLEFTSRFFLGLIFIPAFWLLFYYITGYYSNIYRKSRLLELGQTFLTSLIGVIIIFFTLILDDVIGSYKNYYSLFFTLFGLHFSLTYLFRFIQTNRIVRRIHRREFGFNTLLIGGDEKALQIYQELNTQIRPAGYRFIGFLSLEERSSYPLEQHLPRLGSTKDLSEVIKKNDFEEVIIAIESTQHELLSSILTPLQNRTLTIWGIPDLFDLLSGNTKTSVIYSSPLFKISNGIMPAWQANLKRLFDVSFSIIAIILFLPVYLIVSIWIKLESKGPILYKQERIGKFGKPFTIYKFRTMVDDAETNGPELSSHNDKRITRLGQFLRRTHLDEIPQFYNVIIGEMSLVGPRPERQYFIDQIVKEAPHYTHLHKIRPGITSWGQVKYGYASDLEEMLQRLPYDLVYLRNISLYIDFKILIYTIIACFKGDGK</sequence>
<feature type="domain" description="Bacterial sugar transferase" evidence="8">
    <location>
        <begin position="284"/>
        <end position="466"/>
    </location>
</feature>
<evidence type="ECO:0000313" key="9">
    <source>
        <dbReference type="EMBL" id="SFE40596.1"/>
    </source>
</evidence>
<evidence type="ECO:0000256" key="1">
    <source>
        <dbReference type="ARBA" id="ARBA00004141"/>
    </source>
</evidence>
<dbReference type="NCBIfam" id="TIGR03025">
    <property type="entry name" value="EPS_sugtrans"/>
    <property type="match status" value="1"/>
</dbReference>
<protein>
    <submittedName>
        <fullName evidence="9">Exopolysaccharide biosynthesis polyprenyl glycosylphosphotransferase</fullName>
    </submittedName>
</protein>
<dbReference type="GO" id="GO:0016780">
    <property type="term" value="F:phosphotransferase activity, for other substituted phosphate groups"/>
    <property type="evidence" value="ECO:0007669"/>
    <property type="project" value="TreeGrafter"/>
</dbReference>
<dbReference type="STRING" id="655355.SAMN05216283_10161"/>
<evidence type="ECO:0000256" key="5">
    <source>
        <dbReference type="ARBA" id="ARBA00022989"/>
    </source>
</evidence>
<accession>A0A1I2A9S7</accession>
<dbReference type="RefSeq" id="WP_093917824.1">
    <property type="nucleotide sequence ID" value="NZ_FONW01000001.1"/>
</dbReference>
<dbReference type="PANTHER" id="PTHR30576:SF0">
    <property type="entry name" value="UNDECAPRENYL-PHOSPHATE N-ACETYLGALACTOSAMINYL 1-PHOSPHATE TRANSFERASE-RELATED"/>
    <property type="match status" value="1"/>
</dbReference>
<evidence type="ECO:0000256" key="6">
    <source>
        <dbReference type="ARBA" id="ARBA00023136"/>
    </source>
</evidence>
<name>A0A1I2A9S7_9BACT</name>
<dbReference type="Gene3D" id="3.40.50.720">
    <property type="entry name" value="NAD(P)-binding Rossmann-like Domain"/>
    <property type="match status" value="1"/>
</dbReference>
<dbReference type="Pfam" id="PF13727">
    <property type="entry name" value="CoA_binding_3"/>
    <property type="match status" value="1"/>
</dbReference>
<gene>
    <name evidence="9" type="ORF">SAMN05216283_10161</name>
</gene>
<proteinExistence type="inferred from homology"/>
<dbReference type="InterPro" id="IPR003362">
    <property type="entry name" value="Bact_transf"/>
</dbReference>
<dbReference type="InterPro" id="IPR017475">
    <property type="entry name" value="EPS_sugar_tfrase"/>
</dbReference>
<evidence type="ECO:0000256" key="4">
    <source>
        <dbReference type="ARBA" id="ARBA00022692"/>
    </source>
</evidence>
<comment type="similarity">
    <text evidence="2">Belongs to the bacterial sugar transferase family.</text>
</comment>